<organism evidence="1">
    <name type="scientific">termite gut metagenome</name>
    <dbReference type="NCBI Taxonomy" id="433724"/>
    <lineage>
        <taxon>unclassified sequences</taxon>
        <taxon>metagenomes</taxon>
        <taxon>organismal metagenomes</taxon>
    </lineage>
</organism>
<evidence type="ECO:0000313" key="1">
    <source>
        <dbReference type="EMBL" id="KAA6314793.1"/>
    </source>
</evidence>
<proteinExistence type="predicted"/>
<sequence length="96" mass="11257">MPLYLPLRDRSFQADSPLFFPATSLYLAQKYFRTKSMPRWMERMLNSDFSLNMVASFSGTTSSEGLENMTLSMIQGEDTVFQQQVYTLIHWLKEQE</sequence>
<name>A0A5J4Q2J9_9ZZZZ</name>
<feature type="non-terminal residue" evidence="1">
    <location>
        <position position="96"/>
    </location>
</feature>
<gene>
    <name evidence="1" type="ORF">EZS27_034645</name>
</gene>
<dbReference type="EMBL" id="SNRY01005503">
    <property type="protein sequence ID" value="KAA6314793.1"/>
    <property type="molecule type" value="Genomic_DNA"/>
</dbReference>
<reference evidence="1" key="1">
    <citation type="submission" date="2019-03" db="EMBL/GenBank/DDBJ databases">
        <title>Single cell metagenomics reveals metabolic interactions within the superorganism composed of flagellate Streblomastix strix and complex community of Bacteroidetes bacteria on its surface.</title>
        <authorList>
            <person name="Treitli S.C."/>
            <person name="Kolisko M."/>
            <person name="Husnik F."/>
            <person name="Keeling P."/>
            <person name="Hampl V."/>
        </authorList>
    </citation>
    <scope>NUCLEOTIDE SEQUENCE</scope>
    <source>
        <strain evidence="1">STM</strain>
    </source>
</reference>
<accession>A0A5J4Q2J9</accession>
<protein>
    <submittedName>
        <fullName evidence="1">Uncharacterized protein</fullName>
    </submittedName>
</protein>
<comment type="caution">
    <text evidence="1">The sequence shown here is derived from an EMBL/GenBank/DDBJ whole genome shotgun (WGS) entry which is preliminary data.</text>
</comment>
<dbReference type="AlphaFoldDB" id="A0A5J4Q2J9"/>